<evidence type="ECO:0000256" key="1">
    <source>
        <dbReference type="ARBA" id="ARBA00022801"/>
    </source>
</evidence>
<dbReference type="AlphaFoldDB" id="A0A6J4IK31"/>
<dbReference type="PANTHER" id="PTHR43329">
    <property type="entry name" value="EPOXIDE HYDROLASE"/>
    <property type="match status" value="1"/>
</dbReference>
<dbReference type="InterPro" id="IPR029058">
    <property type="entry name" value="AB_hydrolase_fold"/>
</dbReference>
<dbReference type="EMBL" id="CADCTG010000173">
    <property type="protein sequence ID" value="CAA9252395.1"/>
    <property type="molecule type" value="Genomic_DNA"/>
</dbReference>
<name>A0A6J4IK31_9PROT</name>
<dbReference type="PRINTS" id="PR00412">
    <property type="entry name" value="EPOXHYDRLASE"/>
</dbReference>
<dbReference type="InterPro" id="IPR000639">
    <property type="entry name" value="Epox_hydrolase-like"/>
</dbReference>
<reference evidence="3" key="1">
    <citation type="submission" date="2020-02" db="EMBL/GenBank/DDBJ databases">
        <authorList>
            <person name="Meier V. D."/>
        </authorList>
    </citation>
    <scope>NUCLEOTIDE SEQUENCE</scope>
    <source>
        <strain evidence="3">AVDCRST_MAG08</strain>
    </source>
</reference>
<proteinExistence type="predicted"/>
<dbReference type="InterPro" id="IPR000073">
    <property type="entry name" value="AB_hydrolase_1"/>
</dbReference>
<dbReference type="SUPFAM" id="SSF53474">
    <property type="entry name" value="alpha/beta-Hydrolases"/>
    <property type="match status" value="1"/>
</dbReference>
<protein>
    <submittedName>
        <fullName evidence="3">Epoxide hydrolase</fullName>
        <ecNumber evidence="3">3.3.2.9</ecNumber>
    </submittedName>
</protein>
<keyword evidence="1 3" id="KW-0378">Hydrolase</keyword>
<sequence length="285" mass="31049">MVEFRRIVTKPGLVFDASVAGEAAAPLVLLLHGFAVSRHLYDAQMPALAQSGFFAVAPDQRGYSAGARPDPADFAQYDIERLIEDALDLAAAVGHGARRFHLVGHDWGGSLAWEIAHRHPDRLGSLTMLSRPHPDAFGRALRDDPEQPHRSRHHKAFLDPGAAAGLLAEDAKWLRTRHAANGVPRAATEKHLSVLGDPQAMEAALAWYRARGTVHRPIGPVAVPTLFLWGDADDTVGRMAAEGTRDFVSAPYRFEVMPGVGHYAPDQVPERVTALLLEHLARHPV</sequence>
<feature type="domain" description="AB hydrolase-1" evidence="2">
    <location>
        <begin position="26"/>
        <end position="264"/>
    </location>
</feature>
<dbReference type="Gene3D" id="3.40.50.1820">
    <property type="entry name" value="alpha/beta hydrolase"/>
    <property type="match status" value="1"/>
</dbReference>
<accession>A0A6J4IK31</accession>
<dbReference type="GO" id="GO:0033961">
    <property type="term" value="F:cis-stilbene-oxide hydrolase activity"/>
    <property type="evidence" value="ECO:0007669"/>
    <property type="project" value="UniProtKB-EC"/>
</dbReference>
<dbReference type="Pfam" id="PF00561">
    <property type="entry name" value="Abhydrolase_1"/>
    <property type="match status" value="1"/>
</dbReference>
<dbReference type="PRINTS" id="PR00111">
    <property type="entry name" value="ABHYDROLASE"/>
</dbReference>
<dbReference type="EC" id="3.3.2.9" evidence="3"/>
<gene>
    <name evidence="3" type="ORF">AVDCRST_MAG08-2248</name>
</gene>
<organism evidence="3">
    <name type="scientific">uncultured Acetobacteraceae bacterium</name>
    <dbReference type="NCBI Taxonomy" id="169975"/>
    <lineage>
        <taxon>Bacteria</taxon>
        <taxon>Pseudomonadati</taxon>
        <taxon>Pseudomonadota</taxon>
        <taxon>Alphaproteobacteria</taxon>
        <taxon>Acetobacterales</taxon>
        <taxon>Acetobacteraceae</taxon>
        <taxon>environmental samples</taxon>
    </lineage>
</organism>
<evidence type="ECO:0000313" key="3">
    <source>
        <dbReference type="EMBL" id="CAA9252395.1"/>
    </source>
</evidence>
<evidence type="ECO:0000259" key="2">
    <source>
        <dbReference type="Pfam" id="PF00561"/>
    </source>
</evidence>